<evidence type="ECO:0000313" key="2">
    <source>
        <dbReference type="EMBL" id="ROP81326.1"/>
    </source>
</evidence>
<sequence>MRHRDRTLEAGEDPGKRGSHYANQREVALRDEPLLESATGREDGATTADPGPLEGEARSIDVEAQPMSEVTGHPDPGTTAETVDGQDETAEAVRRTAEDQPVWRSGDSR</sequence>
<protein>
    <submittedName>
        <fullName evidence="2">Uncharacterized protein</fullName>
    </submittedName>
</protein>
<proteinExistence type="predicted"/>
<dbReference type="EMBL" id="RJKX01000018">
    <property type="protein sequence ID" value="ROP81326.1"/>
    <property type="molecule type" value="Genomic_DNA"/>
</dbReference>
<feature type="region of interest" description="Disordered" evidence="1">
    <location>
        <begin position="1"/>
        <end position="109"/>
    </location>
</feature>
<gene>
    <name evidence="2" type="ORF">EDC65_5183</name>
</gene>
<feature type="compositionally biased region" description="Basic and acidic residues" evidence="1">
    <location>
        <begin position="1"/>
        <end position="16"/>
    </location>
</feature>
<evidence type="ECO:0000256" key="1">
    <source>
        <dbReference type="SAM" id="MobiDB-lite"/>
    </source>
</evidence>
<dbReference type="RefSeq" id="WP_142235792.1">
    <property type="nucleotide sequence ID" value="NZ_AP019700.1"/>
</dbReference>
<keyword evidence="3" id="KW-1185">Reference proteome</keyword>
<comment type="caution">
    <text evidence="2">The sequence shown here is derived from an EMBL/GenBank/DDBJ whole genome shotgun (WGS) entry which is preliminary data.</text>
</comment>
<evidence type="ECO:0000313" key="3">
    <source>
        <dbReference type="Proteomes" id="UP000278222"/>
    </source>
</evidence>
<accession>A0A3N1KT95</accession>
<reference evidence="2 3" key="1">
    <citation type="submission" date="2018-11" db="EMBL/GenBank/DDBJ databases">
        <title>Genomic Encyclopedia of Type Strains, Phase IV (KMG-IV): sequencing the most valuable type-strain genomes for metagenomic binning, comparative biology and taxonomic classification.</title>
        <authorList>
            <person name="Goeker M."/>
        </authorList>
    </citation>
    <scope>NUCLEOTIDE SEQUENCE [LARGE SCALE GENOMIC DNA]</scope>
    <source>
        <strain evidence="2 3">DSM 5900</strain>
    </source>
</reference>
<dbReference type="AlphaFoldDB" id="A0A3N1KT95"/>
<organism evidence="2 3">
    <name type="scientific">Stella humosa</name>
    <dbReference type="NCBI Taxonomy" id="94"/>
    <lineage>
        <taxon>Bacteria</taxon>
        <taxon>Pseudomonadati</taxon>
        <taxon>Pseudomonadota</taxon>
        <taxon>Alphaproteobacteria</taxon>
        <taxon>Rhodospirillales</taxon>
        <taxon>Stellaceae</taxon>
        <taxon>Stella</taxon>
    </lineage>
</organism>
<dbReference type="Proteomes" id="UP000278222">
    <property type="component" value="Unassembled WGS sequence"/>
</dbReference>
<feature type="compositionally biased region" description="Basic and acidic residues" evidence="1">
    <location>
        <begin position="27"/>
        <end position="44"/>
    </location>
</feature>
<name>A0A3N1KT95_9PROT</name>